<dbReference type="RefSeq" id="WP_186892433.1">
    <property type="nucleotide sequence ID" value="NZ_JACOFU010000009.1"/>
</dbReference>
<proteinExistence type="predicted"/>
<comment type="caution">
    <text evidence="1">The sequence shown here is derived from an EMBL/GenBank/DDBJ whole genome shotgun (WGS) entry which is preliminary data.</text>
</comment>
<organism evidence="1 2">
    <name type="scientific">Undibacterium amnicola</name>
    <dbReference type="NCBI Taxonomy" id="1834038"/>
    <lineage>
        <taxon>Bacteria</taxon>
        <taxon>Pseudomonadati</taxon>
        <taxon>Pseudomonadota</taxon>
        <taxon>Betaproteobacteria</taxon>
        <taxon>Burkholderiales</taxon>
        <taxon>Oxalobacteraceae</taxon>
        <taxon>Undibacterium</taxon>
    </lineage>
</organism>
<keyword evidence="2" id="KW-1185">Reference proteome</keyword>
<dbReference type="Proteomes" id="UP000643610">
    <property type="component" value="Unassembled WGS sequence"/>
</dbReference>
<protein>
    <recommendedName>
        <fullName evidence="3">Solute-binding protein family 3/N-terminal domain-containing protein</fullName>
    </recommendedName>
</protein>
<evidence type="ECO:0000313" key="2">
    <source>
        <dbReference type="Proteomes" id="UP000643610"/>
    </source>
</evidence>
<accession>A0ABR6XV83</accession>
<reference evidence="1 2" key="1">
    <citation type="submission" date="2020-08" db="EMBL/GenBank/DDBJ databases">
        <title>Novel species isolated from subtropical streams in China.</title>
        <authorList>
            <person name="Lu H."/>
        </authorList>
    </citation>
    <scope>NUCLEOTIDE SEQUENCE [LARGE SCALE GENOMIC DNA]</scope>
    <source>
        <strain evidence="1 2">KCTC 52442</strain>
    </source>
</reference>
<gene>
    <name evidence="1" type="ORF">H8K33_17905</name>
</gene>
<dbReference type="Gene3D" id="3.40.190.10">
    <property type="entry name" value="Periplasmic binding protein-like II"/>
    <property type="match status" value="2"/>
</dbReference>
<evidence type="ECO:0000313" key="1">
    <source>
        <dbReference type="EMBL" id="MBC3833390.1"/>
    </source>
</evidence>
<name>A0ABR6XV83_9BURK</name>
<evidence type="ECO:0008006" key="3">
    <source>
        <dbReference type="Google" id="ProtNLM"/>
    </source>
</evidence>
<dbReference type="SUPFAM" id="SSF53850">
    <property type="entry name" value="Periplasmic binding protein-like II"/>
    <property type="match status" value="1"/>
</dbReference>
<dbReference type="EMBL" id="JACOFU010000009">
    <property type="protein sequence ID" value="MBC3833390.1"/>
    <property type="molecule type" value="Genomic_DNA"/>
</dbReference>
<sequence>MSLWFFWRVLAAIFAVSTIVSPVLAECSRPIQVPFSVTGLSVVVKNNHYSGITPDFLNIVEAKSNCRFIYFQVPKNRQEILFENGKADLLITTIKTDKRDKIGNFVPLIQIRAMVILIESAHTEIQNLSDLLARKQLKLVAVRGFDYGAGYQMILEEMAKRGRLIVEPDVISVARSMQKNTDYVTIMTPTLFSGFLRTEAILKNLEGRVRYDKLDELPWTDSGIYISKSSLLLSDQIFLKTQMEKAASTDVIWKSYVNVYPANVVKMGLRQRHAGTFDVIKNVDTK</sequence>